<dbReference type="InterPro" id="IPR050235">
    <property type="entry name" value="CK1_Ser-Thr_kinase"/>
</dbReference>
<dbReference type="Proteomes" id="UP000078544">
    <property type="component" value="Unassembled WGS sequence"/>
</dbReference>
<keyword evidence="4" id="KW-0418">Kinase</keyword>
<accession>A0A166U6M8</accession>
<evidence type="ECO:0000313" key="5">
    <source>
        <dbReference type="Proteomes" id="UP000078544"/>
    </source>
</evidence>
<feature type="domain" description="Protein kinase" evidence="3">
    <location>
        <begin position="1"/>
        <end position="300"/>
    </location>
</feature>
<dbReference type="GO" id="GO:0004674">
    <property type="term" value="F:protein serine/threonine kinase activity"/>
    <property type="evidence" value="ECO:0007669"/>
    <property type="project" value="UniProtKB-EC"/>
</dbReference>
<dbReference type="EC" id="2.7.11.1" evidence="1"/>
<evidence type="ECO:0000259" key="3">
    <source>
        <dbReference type="PROSITE" id="PS50011"/>
    </source>
</evidence>
<reference evidence="4 5" key="1">
    <citation type="journal article" date="2016" name="Genome Biol. Evol.">
        <title>Divergent and convergent evolution of fungal pathogenicity.</title>
        <authorList>
            <person name="Shang Y."/>
            <person name="Xiao G."/>
            <person name="Zheng P."/>
            <person name="Cen K."/>
            <person name="Zhan S."/>
            <person name="Wang C."/>
        </authorList>
    </citation>
    <scope>NUCLEOTIDE SEQUENCE [LARGE SCALE GENOMIC DNA]</scope>
    <source>
        <strain evidence="4 5">RCEF 2490</strain>
    </source>
</reference>
<dbReference type="SUPFAM" id="SSF56112">
    <property type="entry name" value="Protein kinase-like (PK-like)"/>
    <property type="match status" value="1"/>
</dbReference>
<comment type="caution">
    <text evidence="4">The sequence shown here is derived from an EMBL/GenBank/DDBJ whole genome shotgun (WGS) entry which is preliminary data.</text>
</comment>
<dbReference type="PANTHER" id="PTHR11909">
    <property type="entry name" value="CASEIN KINASE-RELATED"/>
    <property type="match status" value="1"/>
</dbReference>
<keyword evidence="4" id="KW-0808">Transferase</keyword>
<dbReference type="InterPro" id="IPR008271">
    <property type="entry name" value="Ser/Thr_kinase_AS"/>
</dbReference>
<dbReference type="PROSITE" id="PS50011">
    <property type="entry name" value="PROTEIN_KINASE_DOM"/>
    <property type="match status" value="1"/>
</dbReference>
<dbReference type="SMART" id="SM00220">
    <property type="entry name" value="S_TKc"/>
    <property type="match status" value="1"/>
</dbReference>
<dbReference type="GO" id="GO:0005524">
    <property type="term" value="F:ATP binding"/>
    <property type="evidence" value="ECO:0007669"/>
    <property type="project" value="InterPro"/>
</dbReference>
<evidence type="ECO:0000256" key="1">
    <source>
        <dbReference type="ARBA" id="ARBA00012513"/>
    </source>
</evidence>
<dbReference type="EMBL" id="AZGY01000002">
    <property type="protein sequence ID" value="OAA32123.1"/>
    <property type="molecule type" value="Genomic_DNA"/>
</dbReference>
<sequence>MAKEHDACEMADIREYELTVSLPNVTNVWTNLSQLCTASWDTGNLISCRLKNTATFDIEKKQDVAVKLRPTSGSNVAQLDSEAMVIDDLSGTIGMPRFLWYGQERDHFALVQELLGPSLHDLYDYCGGFSLKTVLMIARQAIRRLKHIHDRGYLHGDLKPDNFLFGIGKKADVLYLIDFGLCQDMDSTTGLAVAGHTPCTLRFASLKHDKGQPQSRGGDLESLGYVLILIASGHLPWSNLEAEKDRVRLIKRMRARTSIEDLCQGLPEEFKIYMEYVRGLEPLDKPAYGLLRRMFNRLFLVSGFQHDKMFDWKQQSADERLKGRAPSTAAPSDDGTGQLQQSLWT</sequence>
<evidence type="ECO:0000313" key="4">
    <source>
        <dbReference type="EMBL" id="OAA32123.1"/>
    </source>
</evidence>
<dbReference type="InterPro" id="IPR000719">
    <property type="entry name" value="Prot_kinase_dom"/>
</dbReference>
<dbReference type="OrthoDB" id="5800476at2759"/>
<dbReference type="AlphaFoldDB" id="A0A166U6M8"/>
<dbReference type="Gene3D" id="1.10.510.10">
    <property type="entry name" value="Transferase(Phosphotransferase) domain 1"/>
    <property type="match status" value="1"/>
</dbReference>
<dbReference type="InterPro" id="IPR011009">
    <property type="entry name" value="Kinase-like_dom_sf"/>
</dbReference>
<protein>
    <recommendedName>
        <fullName evidence="1">non-specific serine/threonine protein kinase</fullName>
        <ecNumber evidence="1">2.7.11.1</ecNumber>
    </recommendedName>
</protein>
<proteinExistence type="predicted"/>
<feature type="compositionally biased region" description="Polar residues" evidence="2">
    <location>
        <begin position="335"/>
        <end position="345"/>
    </location>
</feature>
<evidence type="ECO:0000256" key="2">
    <source>
        <dbReference type="SAM" id="MobiDB-lite"/>
    </source>
</evidence>
<dbReference type="PROSITE" id="PS00108">
    <property type="entry name" value="PROTEIN_KINASE_ST"/>
    <property type="match status" value="1"/>
</dbReference>
<feature type="region of interest" description="Disordered" evidence="2">
    <location>
        <begin position="321"/>
        <end position="345"/>
    </location>
</feature>
<keyword evidence="5" id="KW-1185">Reference proteome</keyword>
<dbReference type="Pfam" id="PF00069">
    <property type="entry name" value="Pkinase"/>
    <property type="match status" value="1"/>
</dbReference>
<name>A0A166U6M8_9HYPO</name>
<dbReference type="STRING" id="1081109.A0A166U6M8"/>
<organism evidence="4 5">
    <name type="scientific">Moelleriella libera RCEF 2490</name>
    <dbReference type="NCBI Taxonomy" id="1081109"/>
    <lineage>
        <taxon>Eukaryota</taxon>
        <taxon>Fungi</taxon>
        <taxon>Dikarya</taxon>
        <taxon>Ascomycota</taxon>
        <taxon>Pezizomycotina</taxon>
        <taxon>Sordariomycetes</taxon>
        <taxon>Hypocreomycetidae</taxon>
        <taxon>Hypocreales</taxon>
        <taxon>Clavicipitaceae</taxon>
        <taxon>Moelleriella</taxon>
    </lineage>
</organism>
<gene>
    <name evidence="4" type="ORF">AAL_01455</name>
</gene>